<organism evidence="1 2">
    <name type="scientific">Goodea atripinnis</name>
    <dbReference type="NCBI Taxonomy" id="208336"/>
    <lineage>
        <taxon>Eukaryota</taxon>
        <taxon>Metazoa</taxon>
        <taxon>Chordata</taxon>
        <taxon>Craniata</taxon>
        <taxon>Vertebrata</taxon>
        <taxon>Euteleostomi</taxon>
        <taxon>Actinopterygii</taxon>
        <taxon>Neopterygii</taxon>
        <taxon>Teleostei</taxon>
        <taxon>Neoteleostei</taxon>
        <taxon>Acanthomorphata</taxon>
        <taxon>Ovalentaria</taxon>
        <taxon>Atherinomorphae</taxon>
        <taxon>Cyprinodontiformes</taxon>
        <taxon>Goodeidae</taxon>
        <taxon>Goodea</taxon>
    </lineage>
</organism>
<proteinExistence type="predicted"/>
<evidence type="ECO:0000313" key="2">
    <source>
        <dbReference type="Proteomes" id="UP001476798"/>
    </source>
</evidence>
<gene>
    <name evidence="1" type="ORF">GOODEAATRI_025588</name>
</gene>
<name>A0ABV0Q114_9TELE</name>
<keyword evidence="2" id="KW-1185">Reference proteome</keyword>
<evidence type="ECO:0000313" key="1">
    <source>
        <dbReference type="EMBL" id="MEQ2189465.1"/>
    </source>
</evidence>
<protein>
    <submittedName>
        <fullName evidence="1">Uncharacterized protein</fullName>
    </submittedName>
</protein>
<sequence length="104" mass="11792">MSETTFTNMGLDDGTDRSFSSSAECIKLQEFLAACRATAPHNSISAMAVGKLIGVLVLLQCSAGEKQYHFMLNNLYRIFIYFSKCFFITSETDQILQLFFLYLY</sequence>
<dbReference type="EMBL" id="JAHRIO010092990">
    <property type="protein sequence ID" value="MEQ2189465.1"/>
    <property type="molecule type" value="Genomic_DNA"/>
</dbReference>
<reference evidence="1 2" key="1">
    <citation type="submission" date="2021-06" db="EMBL/GenBank/DDBJ databases">
        <authorList>
            <person name="Palmer J.M."/>
        </authorList>
    </citation>
    <scope>NUCLEOTIDE SEQUENCE [LARGE SCALE GENOMIC DNA]</scope>
    <source>
        <strain evidence="1 2">GA_2019</strain>
        <tissue evidence="1">Muscle</tissue>
    </source>
</reference>
<dbReference type="Proteomes" id="UP001476798">
    <property type="component" value="Unassembled WGS sequence"/>
</dbReference>
<comment type="caution">
    <text evidence="1">The sequence shown here is derived from an EMBL/GenBank/DDBJ whole genome shotgun (WGS) entry which is preliminary data.</text>
</comment>
<accession>A0ABV0Q114</accession>